<gene>
    <name evidence="1" type="ORF">MSZNOR_0348</name>
</gene>
<sequence>MIDFCRYLTSKYVRHEHARFLPFTQSLAHHLTKKARLRGVSRATSRCRKQPLGVVATP</sequence>
<organism evidence="1 2">
    <name type="scientific">Methylocaldum szegediense</name>
    <dbReference type="NCBI Taxonomy" id="73780"/>
    <lineage>
        <taxon>Bacteria</taxon>
        <taxon>Pseudomonadati</taxon>
        <taxon>Pseudomonadota</taxon>
        <taxon>Gammaproteobacteria</taxon>
        <taxon>Methylococcales</taxon>
        <taxon>Methylococcaceae</taxon>
        <taxon>Methylocaldum</taxon>
    </lineage>
</organism>
<evidence type="ECO:0000313" key="2">
    <source>
        <dbReference type="Proteomes" id="UP001162030"/>
    </source>
</evidence>
<dbReference type="EMBL" id="OX458333">
    <property type="protein sequence ID" value="CAI8734704.1"/>
    <property type="molecule type" value="Genomic_DNA"/>
</dbReference>
<proteinExistence type="predicted"/>
<protein>
    <recommendedName>
        <fullName evidence="3">Transposase</fullName>
    </recommendedName>
</protein>
<dbReference type="Proteomes" id="UP001162030">
    <property type="component" value="Chromosome"/>
</dbReference>
<keyword evidence="2" id="KW-1185">Reference proteome</keyword>
<evidence type="ECO:0008006" key="3">
    <source>
        <dbReference type="Google" id="ProtNLM"/>
    </source>
</evidence>
<name>A0ABN8WWW0_9GAMM</name>
<reference evidence="1 2" key="1">
    <citation type="submission" date="2023-03" db="EMBL/GenBank/DDBJ databases">
        <authorList>
            <person name="Pearce D."/>
        </authorList>
    </citation>
    <scope>NUCLEOTIDE SEQUENCE [LARGE SCALE GENOMIC DNA]</scope>
    <source>
        <strain evidence="1">Msz</strain>
    </source>
</reference>
<evidence type="ECO:0000313" key="1">
    <source>
        <dbReference type="EMBL" id="CAI8734704.1"/>
    </source>
</evidence>
<accession>A0ABN8WWW0</accession>